<reference evidence="11 12" key="1">
    <citation type="submission" date="2024-05" db="EMBL/GenBank/DDBJ databases">
        <title>Haplotype-resolved chromosome-level genome assembly of Huyou (Citrus changshanensis).</title>
        <authorList>
            <person name="Miao C."/>
            <person name="Chen W."/>
            <person name="Wu Y."/>
            <person name="Wang L."/>
            <person name="Zhao S."/>
            <person name="Grierson D."/>
            <person name="Xu C."/>
            <person name="Chen K."/>
        </authorList>
    </citation>
    <scope>NUCLEOTIDE SEQUENCE [LARGE SCALE GENOMIC DNA]</scope>
    <source>
        <strain evidence="11">01-14</strain>
        <tissue evidence="11">Leaf</tissue>
    </source>
</reference>
<dbReference type="GO" id="GO:0006355">
    <property type="term" value="P:regulation of DNA-templated transcription"/>
    <property type="evidence" value="ECO:0007669"/>
    <property type="project" value="InterPro"/>
</dbReference>
<keyword evidence="12" id="KW-1185">Reference proteome</keyword>
<comment type="subunit">
    <text evidence="8">Homodimers and heterodimers.</text>
</comment>
<accession>A0AAP0MDG7</accession>
<evidence type="ECO:0000259" key="10">
    <source>
        <dbReference type="PROSITE" id="PS51745"/>
    </source>
</evidence>
<evidence type="ECO:0000256" key="2">
    <source>
        <dbReference type="ARBA" id="ARBA00006728"/>
    </source>
</evidence>
<organism evidence="11 12">
    <name type="scientific">Citrus x changshan-huyou</name>
    <dbReference type="NCBI Taxonomy" id="2935761"/>
    <lineage>
        <taxon>Eukaryota</taxon>
        <taxon>Viridiplantae</taxon>
        <taxon>Streptophyta</taxon>
        <taxon>Embryophyta</taxon>
        <taxon>Tracheophyta</taxon>
        <taxon>Spermatophyta</taxon>
        <taxon>Magnoliopsida</taxon>
        <taxon>eudicotyledons</taxon>
        <taxon>Gunneridae</taxon>
        <taxon>Pentapetalae</taxon>
        <taxon>rosids</taxon>
        <taxon>malvids</taxon>
        <taxon>Sapindales</taxon>
        <taxon>Rutaceae</taxon>
        <taxon>Aurantioideae</taxon>
        <taxon>Citrus</taxon>
    </lineage>
</organism>
<evidence type="ECO:0000313" key="12">
    <source>
        <dbReference type="Proteomes" id="UP001428341"/>
    </source>
</evidence>
<evidence type="ECO:0000313" key="11">
    <source>
        <dbReference type="EMBL" id="KAK9202063.1"/>
    </source>
</evidence>
<dbReference type="Pfam" id="PF02309">
    <property type="entry name" value="AUX_IAA"/>
    <property type="match status" value="1"/>
</dbReference>
<feature type="domain" description="PB1" evidence="10">
    <location>
        <begin position="142"/>
        <end position="233"/>
    </location>
</feature>
<evidence type="ECO:0000256" key="8">
    <source>
        <dbReference type="RuleBase" id="RU004549"/>
    </source>
</evidence>
<dbReference type="SUPFAM" id="SSF54277">
    <property type="entry name" value="CAD &amp; PB1 domains"/>
    <property type="match status" value="1"/>
</dbReference>
<dbReference type="GO" id="GO:0009734">
    <property type="term" value="P:auxin-activated signaling pathway"/>
    <property type="evidence" value="ECO:0007669"/>
    <property type="project" value="UniProtKB-UniRule"/>
</dbReference>
<evidence type="ECO:0000256" key="5">
    <source>
        <dbReference type="ARBA" id="ARBA00023163"/>
    </source>
</evidence>
<dbReference type="GO" id="GO:0005634">
    <property type="term" value="C:nucleus"/>
    <property type="evidence" value="ECO:0007669"/>
    <property type="project" value="UniProtKB-SubCell"/>
</dbReference>
<evidence type="ECO:0000256" key="9">
    <source>
        <dbReference type="SAM" id="MobiDB-lite"/>
    </source>
</evidence>
<dbReference type="InterPro" id="IPR053793">
    <property type="entry name" value="PB1-like"/>
</dbReference>
<dbReference type="InterPro" id="IPR033389">
    <property type="entry name" value="AUX/IAA_dom"/>
</dbReference>
<feature type="region of interest" description="Disordered" evidence="9">
    <location>
        <begin position="102"/>
        <end position="122"/>
    </location>
</feature>
<comment type="caution">
    <text evidence="11">The sequence shown here is derived from an EMBL/GenBank/DDBJ whole genome shotgun (WGS) entry which is preliminary data.</text>
</comment>
<evidence type="ECO:0000256" key="7">
    <source>
        <dbReference type="ARBA" id="ARBA00023294"/>
    </source>
</evidence>
<dbReference type="AlphaFoldDB" id="A0AAP0MDG7"/>
<gene>
    <name evidence="11" type="ORF">WN944_017272</name>
</gene>
<dbReference type="InterPro" id="IPR003311">
    <property type="entry name" value="AUX_IAA"/>
</dbReference>
<evidence type="ECO:0000256" key="6">
    <source>
        <dbReference type="ARBA" id="ARBA00023242"/>
    </source>
</evidence>
<keyword evidence="3 8" id="KW-0678">Repressor</keyword>
<dbReference type="PANTHER" id="PTHR31734">
    <property type="entry name" value="AUXIN-RESPONSIVE PROTEIN IAA17"/>
    <property type="match status" value="1"/>
</dbReference>
<dbReference type="PANTHER" id="PTHR31734:SF94">
    <property type="entry name" value="AUXIN-RESPONSIVE PROTEIN IAA30"/>
    <property type="match status" value="1"/>
</dbReference>
<keyword evidence="5 8" id="KW-0804">Transcription</keyword>
<evidence type="ECO:0000256" key="4">
    <source>
        <dbReference type="ARBA" id="ARBA00023015"/>
    </source>
</evidence>
<dbReference type="PROSITE" id="PS51745">
    <property type="entry name" value="PB1"/>
    <property type="match status" value="1"/>
</dbReference>
<keyword evidence="6 8" id="KW-0539">Nucleus</keyword>
<dbReference type="Proteomes" id="UP001428341">
    <property type="component" value="Unassembled WGS sequence"/>
</dbReference>
<protein>
    <recommendedName>
        <fullName evidence="8">Auxin-responsive protein</fullName>
    </recommendedName>
</protein>
<sequence length="233" mass="26480">MPIRLLMDTCTCRLLQQHIRPSTSHMKKMPPPAINRLIIHISLFIEAQGWRLLPLQSPQLKQMGRARAASCSSSSTESSTQIRRNLSTDLRLGLSISASEQDDPFSLPSVGDDDQASDWPPTKPLIMRRALEEEENEGSSATFFVKVYMEGIPIGRKLDLLAHDGYHDLIRTLDYMFSTNIIWSEMDGSVSAYSETCHVLTYEDKEGDWMMVGDVPWEMFLSTVRRLKITRAM</sequence>
<comment type="subcellular location">
    <subcellularLocation>
        <location evidence="1 8">Nucleus</location>
    </subcellularLocation>
</comment>
<keyword evidence="7 8" id="KW-0927">Auxin signaling pathway</keyword>
<name>A0AAP0MDG7_9ROSI</name>
<dbReference type="EMBL" id="JBCGBO010000005">
    <property type="protein sequence ID" value="KAK9202063.1"/>
    <property type="molecule type" value="Genomic_DNA"/>
</dbReference>
<comment type="function">
    <text evidence="8">Aux/IAA proteins are short-lived transcriptional factors that function as repressors of early auxin response genes at low auxin concentrations.</text>
</comment>
<comment type="similarity">
    <text evidence="2 8">Belongs to the Aux/IAA family.</text>
</comment>
<proteinExistence type="inferred from homology"/>
<evidence type="ECO:0000256" key="1">
    <source>
        <dbReference type="ARBA" id="ARBA00004123"/>
    </source>
</evidence>
<evidence type="ECO:0000256" key="3">
    <source>
        <dbReference type="ARBA" id="ARBA00022491"/>
    </source>
</evidence>
<keyword evidence="4 8" id="KW-0805">Transcription regulation</keyword>
<dbReference type="Gene3D" id="3.10.20.90">
    <property type="entry name" value="Phosphatidylinositol 3-kinase Catalytic Subunit, Chain A, domain 1"/>
    <property type="match status" value="1"/>
</dbReference>